<dbReference type="Gene3D" id="3.40.50.300">
    <property type="entry name" value="P-loop containing nucleotide triphosphate hydrolases"/>
    <property type="match status" value="1"/>
</dbReference>
<evidence type="ECO:0008006" key="11">
    <source>
        <dbReference type="Google" id="ProtNLM"/>
    </source>
</evidence>
<protein>
    <recommendedName>
        <fullName evidence="11">Cell cycle checkpoint protein RAD17</fullName>
    </recommendedName>
</protein>
<evidence type="ECO:0000313" key="9">
    <source>
        <dbReference type="EMBL" id="CBY16330.1"/>
    </source>
</evidence>
<dbReference type="GO" id="GO:0005634">
    <property type="term" value="C:nucleus"/>
    <property type="evidence" value="ECO:0007669"/>
    <property type="project" value="UniProtKB-SubCell"/>
</dbReference>
<evidence type="ECO:0000313" key="10">
    <source>
        <dbReference type="Proteomes" id="UP000001307"/>
    </source>
</evidence>
<dbReference type="SUPFAM" id="SSF52540">
    <property type="entry name" value="P-loop containing nucleoside triphosphate hydrolases"/>
    <property type="match status" value="1"/>
</dbReference>
<gene>
    <name evidence="9" type="ORF">GSOID_T00001465001</name>
</gene>
<comment type="similarity">
    <text evidence="2">Belongs to the rad17/RAD24 family.</text>
</comment>
<feature type="region of interest" description="Disordered" evidence="8">
    <location>
        <begin position="52"/>
        <end position="94"/>
    </location>
</feature>
<dbReference type="GO" id="GO:0003682">
    <property type="term" value="F:chromatin binding"/>
    <property type="evidence" value="ECO:0007669"/>
    <property type="project" value="TreeGrafter"/>
</dbReference>
<sequence>MAHRLLSSSDDDPFDDDDLFNDSAEIAALDAALEKSKKERAEKVAAQFKAPTIPKAVLKKREQNRPNPTPPAKKRKVTKSRPRPNPVGDQEKTIPVKELACTKKKADEVRSWIIGASTVGSAASQKVLLVSGPNGCGKFTAVKSVCHEERIDIQEYVCAESSSTEEENIFDVSYNVFRDPSARDFMAFIYQRTLFRSESRKQLLIIKELPFSLAENPLEFEKIAKTLQKAHIPTVFITNTPRLYPNLLVTFRHVQFLKVAATAMKKVLGKYKSLSTKDIKDIVEAADGDVRQAINMVHFNSRKVSGTTKVTCAQGDSKLLLFRALGRILYSKRLDTREPSKFRNFSLDPVHQRRELQYPEPEAQCLNSGFQPSTFSQFLHENLPRCIPERNMEQYDNFIDDFSFADQFSKFMGYGYDHLKDYEAAVACRSLSYWNPDPVKPTGFGSGAIHKPAAIQHRKQALENRAKLCSHRLVNFYGSVADIAVDSLPGLAKIQPQALRPLFLDDMVKFPLHSNHNKNNKLHEGDEIGADDEMEVAITHAERIQTAKEKEDREKYECDVKIDDSDDWNF</sequence>
<feature type="compositionally biased region" description="Basic residues" evidence="8">
    <location>
        <begin position="72"/>
        <end position="82"/>
    </location>
</feature>
<accession>E4Y3B4</accession>
<evidence type="ECO:0000256" key="1">
    <source>
        <dbReference type="ARBA" id="ARBA00004123"/>
    </source>
</evidence>
<evidence type="ECO:0000256" key="2">
    <source>
        <dbReference type="ARBA" id="ARBA00006168"/>
    </source>
</evidence>
<evidence type="ECO:0000256" key="4">
    <source>
        <dbReference type="ARBA" id="ARBA00022763"/>
    </source>
</evidence>
<keyword evidence="7" id="KW-0131">Cell cycle</keyword>
<dbReference type="OrthoDB" id="10265971at2759"/>
<keyword evidence="3" id="KW-0547">Nucleotide-binding</keyword>
<evidence type="ECO:0000256" key="8">
    <source>
        <dbReference type="SAM" id="MobiDB-lite"/>
    </source>
</evidence>
<name>E4Y3B4_OIKDI</name>
<evidence type="ECO:0000256" key="5">
    <source>
        <dbReference type="ARBA" id="ARBA00022840"/>
    </source>
</evidence>
<organism evidence="9">
    <name type="scientific">Oikopleura dioica</name>
    <name type="common">Tunicate</name>
    <dbReference type="NCBI Taxonomy" id="34765"/>
    <lineage>
        <taxon>Eukaryota</taxon>
        <taxon>Metazoa</taxon>
        <taxon>Chordata</taxon>
        <taxon>Tunicata</taxon>
        <taxon>Appendicularia</taxon>
        <taxon>Copelata</taxon>
        <taxon>Oikopleuridae</taxon>
        <taxon>Oikopleura</taxon>
    </lineage>
</organism>
<keyword evidence="5" id="KW-0067">ATP-binding</keyword>
<keyword evidence="4" id="KW-0227">DNA damage</keyword>
<dbReference type="PANTHER" id="PTHR12172">
    <property type="entry name" value="CELL CYCLE CHECKPOINT PROTEIN RAD17"/>
    <property type="match status" value="1"/>
</dbReference>
<dbReference type="GO" id="GO:0033314">
    <property type="term" value="P:mitotic DNA replication checkpoint signaling"/>
    <property type="evidence" value="ECO:0007669"/>
    <property type="project" value="TreeGrafter"/>
</dbReference>
<comment type="subcellular location">
    <subcellularLocation>
        <location evidence="1">Nucleus</location>
    </subcellularLocation>
</comment>
<evidence type="ECO:0000256" key="6">
    <source>
        <dbReference type="ARBA" id="ARBA00023242"/>
    </source>
</evidence>
<keyword evidence="10" id="KW-1185">Reference proteome</keyword>
<keyword evidence="6" id="KW-0539">Nucleus</keyword>
<feature type="region of interest" description="Disordered" evidence="8">
    <location>
        <begin position="546"/>
        <end position="570"/>
    </location>
</feature>
<dbReference type="Pfam" id="PF03215">
    <property type="entry name" value="Rad17"/>
    <property type="match status" value="1"/>
</dbReference>
<evidence type="ECO:0000256" key="7">
    <source>
        <dbReference type="ARBA" id="ARBA00023306"/>
    </source>
</evidence>
<dbReference type="AlphaFoldDB" id="E4Y3B4"/>
<dbReference type="Proteomes" id="UP000001307">
    <property type="component" value="Unassembled WGS sequence"/>
</dbReference>
<dbReference type="InterPro" id="IPR027417">
    <property type="entry name" value="P-loop_NTPase"/>
</dbReference>
<dbReference type="GO" id="GO:0003689">
    <property type="term" value="F:DNA clamp loader activity"/>
    <property type="evidence" value="ECO:0007669"/>
    <property type="project" value="TreeGrafter"/>
</dbReference>
<dbReference type="InterPro" id="IPR004582">
    <property type="entry name" value="Checkpoint_prot_Rad17_Rad24"/>
</dbReference>
<reference evidence="9" key="1">
    <citation type="journal article" date="2010" name="Science">
        <title>Plasticity of animal genome architecture unmasked by rapid evolution of a pelagic tunicate.</title>
        <authorList>
            <person name="Denoeud F."/>
            <person name="Henriet S."/>
            <person name="Mungpakdee S."/>
            <person name="Aury J.M."/>
            <person name="Da Silva C."/>
            <person name="Brinkmann H."/>
            <person name="Mikhaleva J."/>
            <person name="Olsen L.C."/>
            <person name="Jubin C."/>
            <person name="Canestro C."/>
            <person name="Bouquet J.M."/>
            <person name="Danks G."/>
            <person name="Poulain J."/>
            <person name="Campsteijn C."/>
            <person name="Adamski M."/>
            <person name="Cross I."/>
            <person name="Yadetie F."/>
            <person name="Muffato M."/>
            <person name="Louis A."/>
            <person name="Butcher S."/>
            <person name="Tsagkogeorga G."/>
            <person name="Konrad A."/>
            <person name="Singh S."/>
            <person name="Jensen M.F."/>
            <person name="Cong E.H."/>
            <person name="Eikeseth-Otteraa H."/>
            <person name="Noel B."/>
            <person name="Anthouard V."/>
            <person name="Porcel B.M."/>
            <person name="Kachouri-Lafond R."/>
            <person name="Nishino A."/>
            <person name="Ugolini M."/>
            <person name="Chourrout P."/>
            <person name="Nishida H."/>
            <person name="Aasland R."/>
            <person name="Huzurbazar S."/>
            <person name="Westhof E."/>
            <person name="Delsuc F."/>
            <person name="Lehrach H."/>
            <person name="Reinhardt R."/>
            <person name="Weissenbach J."/>
            <person name="Roy S.W."/>
            <person name="Artiguenave F."/>
            <person name="Postlethwait J.H."/>
            <person name="Manak J.R."/>
            <person name="Thompson E.M."/>
            <person name="Jaillon O."/>
            <person name="Du Pasquier L."/>
            <person name="Boudinot P."/>
            <person name="Liberles D.A."/>
            <person name="Volff J.N."/>
            <person name="Philippe H."/>
            <person name="Lenhard B."/>
            <person name="Roest Crollius H."/>
            <person name="Wincker P."/>
            <person name="Chourrout D."/>
        </authorList>
    </citation>
    <scope>NUCLEOTIDE SEQUENCE [LARGE SCALE GENOMIC DNA]</scope>
</reference>
<dbReference type="GO" id="GO:0005524">
    <property type="term" value="F:ATP binding"/>
    <property type="evidence" value="ECO:0007669"/>
    <property type="project" value="UniProtKB-KW"/>
</dbReference>
<dbReference type="GO" id="GO:0000077">
    <property type="term" value="P:DNA damage checkpoint signaling"/>
    <property type="evidence" value="ECO:0007669"/>
    <property type="project" value="TreeGrafter"/>
</dbReference>
<proteinExistence type="inferred from homology"/>
<feature type="compositionally biased region" description="Basic and acidic residues" evidence="8">
    <location>
        <begin position="546"/>
        <end position="563"/>
    </location>
</feature>
<evidence type="ECO:0000256" key="3">
    <source>
        <dbReference type="ARBA" id="ARBA00022741"/>
    </source>
</evidence>
<dbReference type="GO" id="GO:0006281">
    <property type="term" value="P:DNA repair"/>
    <property type="evidence" value="ECO:0007669"/>
    <property type="project" value="InterPro"/>
</dbReference>
<dbReference type="InParanoid" id="E4Y3B4"/>
<dbReference type="EMBL" id="FN654096">
    <property type="protein sequence ID" value="CBY16330.1"/>
    <property type="molecule type" value="Genomic_DNA"/>
</dbReference>
<dbReference type="PANTHER" id="PTHR12172:SF0">
    <property type="entry name" value="CELL CYCLE CHECKPOINT PROTEIN RAD17"/>
    <property type="match status" value="1"/>
</dbReference>